<reference evidence="2" key="1">
    <citation type="submission" date="2021-06" db="EMBL/GenBank/DDBJ databases">
        <title>Parelaphostrongylus tenuis whole genome reference sequence.</title>
        <authorList>
            <person name="Garwood T.J."/>
            <person name="Larsen P.A."/>
            <person name="Fountain-Jones N.M."/>
            <person name="Garbe J.R."/>
            <person name="Macchietto M.G."/>
            <person name="Kania S.A."/>
            <person name="Gerhold R.W."/>
            <person name="Richards J.E."/>
            <person name="Wolf T.M."/>
        </authorList>
    </citation>
    <scope>NUCLEOTIDE SEQUENCE</scope>
    <source>
        <strain evidence="2">MNPRO001-30</strain>
        <tissue evidence="2">Meninges</tissue>
    </source>
</reference>
<dbReference type="Proteomes" id="UP001196413">
    <property type="component" value="Unassembled WGS sequence"/>
</dbReference>
<protein>
    <submittedName>
        <fullName evidence="2">Uncharacterized protein</fullName>
    </submittedName>
</protein>
<feature type="compositionally biased region" description="Low complexity" evidence="1">
    <location>
        <begin position="144"/>
        <end position="154"/>
    </location>
</feature>
<comment type="caution">
    <text evidence="2">The sequence shown here is derived from an EMBL/GenBank/DDBJ whole genome shotgun (WGS) entry which is preliminary data.</text>
</comment>
<evidence type="ECO:0000256" key="1">
    <source>
        <dbReference type="SAM" id="MobiDB-lite"/>
    </source>
</evidence>
<dbReference type="AlphaFoldDB" id="A0AAD5MQ35"/>
<dbReference type="EMBL" id="JAHQIW010000475">
    <property type="protein sequence ID" value="KAJ1348299.1"/>
    <property type="molecule type" value="Genomic_DNA"/>
</dbReference>
<keyword evidence="3" id="KW-1185">Reference proteome</keyword>
<evidence type="ECO:0000313" key="3">
    <source>
        <dbReference type="Proteomes" id="UP001196413"/>
    </source>
</evidence>
<sequence>MQTTKTSSNPGDLILPRITRSEPSLDVTNKLLMDKTKAQKLQETNEEKQRNLTDTTNSKEAVKYSFIRDAREHSLMCAPHDTAYIGSDCDPYTIPKEDTKEMDMQKLKAYFKETPLKPIQKQKKQKRSPNIATGRSSSAPPPAAKSRAAPTKKVAVVRKKTTRELKLPTDINAATNLGMEIFSKLKVKKEKKSSVKK</sequence>
<gene>
    <name evidence="2" type="ORF">KIN20_003569</name>
</gene>
<proteinExistence type="predicted"/>
<organism evidence="2 3">
    <name type="scientific">Parelaphostrongylus tenuis</name>
    <name type="common">Meningeal worm</name>
    <dbReference type="NCBI Taxonomy" id="148309"/>
    <lineage>
        <taxon>Eukaryota</taxon>
        <taxon>Metazoa</taxon>
        <taxon>Ecdysozoa</taxon>
        <taxon>Nematoda</taxon>
        <taxon>Chromadorea</taxon>
        <taxon>Rhabditida</taxon>
        <taxon>Rhabditina</taxon>
        <taxon>Rhabditomorpha</taxon>
        <taxon>Strongyloidea</taxon>
        <taxon>Metastrongylidae</taxon>
        <taxon>Parelaphostrongylus</taxon>
    </lineage>
</organism>
<accession>A0AAD5MQ35</accession>
<name>A0AAD5MQ35_PARTN</name>
<evidence type="ECO:0000313" key="2">
    <source>
        <dbReference type="EMBL" id="KAJ1348299.1"/>
    </source>
</evidence>
<feature type="region of interest" description="Disordered" evidence="1">
    <location>
        <begin position="112"/>
        <end position="170"/>
    </location>
</feature>